<dbReference type="InterPro" id="IPR052905">
    <property type="entry name" value="LD-transpeptidase_YkuD-like"/>
</dbReference>
<keyword evidence="4 7" id="KW-0133">Cell shape</keyword>
<comment type="caution">
    <text evidence="9">The sequence shown here is derived from an EMBL/GenBank/DDBJ whole genome shotgun (WGS) entry which is preliminary data.</text>
</comment>
<evidence type="ECO:0000313" key="10">
    <source>
        <dbReference type="Proteomes" id="UP001501153"/>
    </source>
</evidence>
<proteinExistence type="inferred from homology"/>
<sequence>MDAWPRAALLAFYRDDYAPVWGEAGGLNADALAALALLARARDYGLQPEYYRLLRLQQLRDSLASAPPARQALLQAELELGLSAAVLRFMSDISQSRLRSYAAFTGAEARARALRQALSQHTVPQALLAGQPTHRAYRQLQQALARWLAHPASADSLAGRQRGFEQAALNLERWRWSPIADSEYVLINIPAYELQVVAPAGMQRFHVIVGKPESPTPTLSSSITHFTLAPDWHVPHSIATREMLPRLKKDSGYLLLEDLQLYDRGGQLVDPFQVNWAAVTAQSFPYTIRQAAGCENALGNIVFRFANPYGVYVHDTPTRLFFNQPRRALSHGCVRLENPLQLAAYLLRRGGQPVELPSDEACSRQPRPRDVRLRRPMPLHLRYATCLGQGGQLRFLPDIYGLDEPLWRGLFGVVTAPLK</sequence>
<dbReference type="CDD" id="cd16913">
    <property type="entry name" value="YkuD_like"/>
    <property type="match status" value="1"/>
</dbReference>
<keyword evidence="5 7" id="KW-0573">Peptidoglycan synthesis</keyword>
<feature type="active site" description="Nucleophile" evidence="7">
    <location>
        <position position="333"/>
    </location>
</feature>
<dbReference type="SUPFAM" id="SSF141523">
    <property type="entry name" value="L,D-transpeptidase catalytic domain-like"/>
    <property type="match status" value="1"/>
</dbReference>
<accession>A0ABP8IDM4</accession>
<evidence type="ECO:0000256" key="2">
    <source>
        <dbReference type="ARBA" id="ARBA00005992"/>
    </source>
</evidence>
<dbReference type="Pfam" id="PF03734">
    <property type="entry name" value="YkuD"/>
    <property type="match status" value="1"/>
</dbReference>
<dbReference type="Gene3D" id="2.40.440.10">
    <property type="entry name" value="L,D-transpeptidase catalytic domain-like"/>
    <property type="match status" value="1"/>
</dbReference>
<keyword evidence="10" id="KW-1185">Reference proteome</keyword>
<dbReference type="Pfam" id="PF20142">
    <property type="entry name" value="Scaffold"/>
    <property type="match status" value="1"/>
</dbReference>
<evidence type="ECO:0000256" key="5">
    <source>
        <dbReference type="ARBA" id="ARBA00022984"/>
    </source>
</evidence>
<feature type="domain" description="L,D-TPase catalytic" evidence="8">
    <location>
        <begin position="183"/>
        <end position="357"/>
    </location>
</feature>
<feature type="active site" description="Proton donor/acceptor" evidence="7">
    <location>
        <position position="314"/>
    </location>
</feature>
<evidence type="ECO:0000256" key="7">
    <source>
        <dbReference type="PROSITE-ProRule" id="PRU01373"/>
    </source>
</evidence>
<evidence type="ECO:0000256" key="1">
    <source>
        <dbReference type="ARBA" id="ARBA00004752"/>
    </source>
</evidence>
<evidence type="ECO:0000256" key="6">
    <source>
        <dbReference type="ARBA" id="ARBA00023316"/>
    </source>
</evidence>
<dbReference type="Proteomes" id="UP001501153">
    <property type="component" value="Unassembled WGS sequence"/>
</dbReference>
<evidence type="ECO:0000256" key="4">
    <source>
        <dbReference type="ARBA" id="ARBA00022960"/>
    </source>
</evidence>
<dbReference type="InterPro" id="IPR038063">
    <property type="entry name" value="Transpep_catalytic_dom"/>
</dbReference>
<organism evidence="9 10">
    <name type="scientific">Hymenobacter saemangeumensis</name>
    <dbReference type="NCBI Taxonomy" id="1084522"/>
    <lineage>
        <taxon>Bacteria</taxon>
        <taxon>Pseudomonadati</taxon>
        <taxon>Bacteroidota</taxon>
        <taxon>Cytophagia</taxon>
        <taxon>Cytophagales</taxon>
        <taxon>Hymenobacteraceae</taxon>
        <taxon>Hymenobacter</taxon>
    </lineage>
</organism>
<dbReference type="InterPro" id="IPR045380">
    <property type="entry name" value="LD_TPept_scaffold_dom"/>
</dbReference>
<keyword evidence="3" id="KW-0808">Transferase</keyword>
<dbReference type="InterPro" id="IPR005490">
    <property type="entry name" value="LD_TPept_cat_dom"/>
</dbReference>
<dbReference type="PROSITE" id="PS52029">
    <property type="entry name" value="LD_TPASE"/>
    <property type="match status" value="1"/>
</dbReference>
<evidence type="ECO:0000259" key="8">
    <source>
        <dbReference type="PROSITE" id="PS52029"/>
    </source>
</evidence>
<evidence type="ECO:0000313" key="9">
    <source>
        <dbReference type="EMBL" id="GAA4356425.1"/>
    </source>
</evidence>
<dbReference type="PANTHER" id="PTHR41533:SF2">
    <property type="entry name" value="BLR7131 PROTEIN"/>
    <property type="match status" value="1"/>
</dbReference>
<protein>
    <recommendedName>
        <fullName evidence="8">L,D-TPase catalytic domain-containing protein</fullName>
    </recommendedName>
</protein>
<keyword evidence="6 7" id="KW-0961">Cell wall biogenesis/degradation</keyword>
<comment type="pathway">
    <text evidence="1 7">Cell wall biogenesis; peptidoglycan biosynthesis.</text>
</comment>
<dbReference type="EMBL" id="BAABGZ010000020">
    <property type="protein sequence ID" value="GAA4356425.1"/>
    <property type="molecule type" value="Genomic_DNA"/>
</dbReference>
<evidence type="ECO:0000256" key="3">
    <source>
        <dbReference type="ARBA" id="ARBA00022679"/>
    </source>
</evidence>
<reference evidence="10" key="1">
    <citation type="journal article" date="2019" name="Int. J. Syst. Evol. Microbiol.">
        <title>The Global Catalogue of Microorganisms (GCM) 10K type strain sequencing project: providing services to taxonomists for standard genome sequencing and annotation.</title>
        <authorList>
            <consortium name="The Broad Institute Genomics Platform"/>
            <consortium name="The Broad Institute Genome Sequencing Center for Infectious Disease"/>
            <person name="Wu L."/>
            <person name="Ma J."/>
        </authorList>
    </citation>
    <scope>NUCLEOTIDE SEQUENCE [LARGE SCALE GENOMIC DNA]</scope>
    <source>
        <strain evidence="10">JCM 17923</strain>
    </source>
</reference>
<name>A0ABP8IDM4_9BACT</name>
<dbReference type="PANTHER" id="PTHR41533">
    <property type="entry name" value="L,D-TRANSPEPTIDASE HI_1667-RELATED"/>
    <property type="match status" value="1"/>
</dbReference>
<comment type="similarity">
    <text evidence="2">Belongs to the YkuD family.</text>
</comment>
<gene>
    <name evidence="9" type="ORF">GCM10023185_20190</name>
</gene>